<dbReference type="Gene3D" id="3.40.50.300">
    <property type="entry name" value="P-loop containing nucleotide triphosphate hydrolases"/>
    <property type="match status" value="1"/>
</dbReference>
<dbReference type="EMBL" id="LZDD01000001">
    <property type="protein sequence ID" value="OJF72190.1"/>
    <property type="molecule type" value="Genomic_DNA"/>
</dbReference>
<dbReference type="Pfam" id="PF07724">
    <property type="entry name" value="AAA_2"/>
    <property type="match status" value="1"/>
</dbReference>
<reference evidence="6" key="1">
    <citation type="submission" date="2016-06" db="EMBL/GenBank/DDBJ databases">
        <authorList>
            <person name="de Vries S.P.W."/>
            <person name="Hadjirin N.F."/>
            <person name="Lay E.M."/>
            <person name="Zadoks R.N."/>
            <person name="Peacock S.J."/>
            <person name="Parkhill J."/>
            <person name="Grant A.J."/>
            <person name="Mcdougall S."/>
            <person name="Holmes M.A."/>
        </authorList>
    </citation>
    <scope>NUCLEOTIDE SEQUENCE [LARGE SCALE GENOMIC DNA]</scope>
    <source>
        <strain evidence="6">NZ1587</strain>
    </source>
</reference>
<proteinExistence type="predicted"/>
<dbReference type="SUPFAM" id="SSF52540">
    <property type="entry name" value="P-loop containing nucleoside triphosphate hydrolases"/>
    <property type="match status" value="1"/>
</dbReference>
<keyword evidence="1" id="KW-0547">Nucleotide-binding</keyword>
<dbReference type="PANTHER" id="PTHR11638:SF18">
    <property type="entry name" value="HEAT SHOCK PROTEIN 104"/>
    <property type="match status" value="1"/>
</dbReference>
<evidence type="ECO:0000313" key="5">
    <source>
        <dbReference type="EMBL" id="OJF72190.1"/>
    </source>
</evidence>
<dbReference type="PRINTS" id="PR00300">
    <property type="entry name" value="CLPPROTEASEA"/>
</dbReference>
<dbReference type="GO" id="GO:0005737">
    <property type="term" value="C:cytoplasm"/>
    <property type="evidence" value="ECO:0007669"/>
    <property type="project" value="TreeGrafter"/>
</dbReference>
<evidence type="ECO:0000313" key="6">
    <source>
        <dbReference type="Proteomes" id="UP000182015"/>
    </source>
</evidence>
<keyword evidence="2" id="KW-0067">ATP-binding</keyword>
<dbReference type="OrthoDB" id="9806903at2"/>
<evidence type="ECO:0000256" key="3">
    <source>
        <dbReference type="ARBA" id="ARBA00025613"/>
    </source>
</evidence>
<feature type="domain" description="AAA+ ATPase" evidence="4">
    <location>
        <begin position="160"/>
        <end position="302"/>
    </location>
</feature>
<evidence type="ECO:0000256" key="1">
    <source>
        <dbReference type="ARBA" id="ARBA00022741"/>
    </source>
</evidence>
<comment type="caution">
    <text evidence="5">The sequence shown here is derived from an EMBL/GenBank/DDBJ whole genome shotgun (WGS) entry which is preliminary data.</text>
</comment>
<keyword evidence="6" id="KW-1185">Reference proteome</keyword>
<evidence type="ECO:0000256" key="2">
    <source>
        <dbReference type="ARBA" id="ARBA00022840"/>
    </source>
</evidence>
<dbReference type="InterPro" id="IPR050130">
    <property type="entry name" value="ClpA_ClpB"/>
</dbReference>
<sequence length="370" mass="43000">MIKIFYGPAVEFEKFLPNGIRPKTLTKLITELDAQNRKFDIVVPQDKKIKRKKTNIKNLVATTEEYSRLSDSGINGFLSLIAEVNISNMYFQNPPDTIVQQLKGVYGNISITEHRYKRISVDMVRKFYRDFGKYILGQDDSKNKLATNLYKMSQNYNKDKPLVVLFYGPAGVGKTETAKYIASLMEEKVFRKQFSMYQNNSFADYVFGANHTASSLARDLVERQSNVILFDEFDKPNSIFYSAFYQMFDEGIFVDKNYTLNLKNSIIICTSNFINLTDVRKTLGDPIYSRFDAFIEYKELSEEISKKLIQIKFLKIYDGLTETDKMLLNKDEALNNILRFAKVMKNAREIERVINEYIFSLLLKVKIENI</sequence>
<evidence type="ECO:0000259" key="4">
    <source>
        <dbReference type="SMART" id="SM00382"/>
    </source>
</evidence>
<dbReference type="GO" id="GO:0016887">
    <property type="term" value="F:ATP hydrolysis activity"/>
    <property type="evidence" value="ECO:0007669"/>
    <property type="project" value="InterPro"/>
</dbReference>
<dbReference type="STRING" id="1856638.A9Q68_01205"/>
<dbReference type="InterPro" id="IPR027417">
    <property type="entry name" value="P-loop_NTPase"/>
</dbReference>
<gene>
    <name evidence="5" type="ORF">A9Q68_01205</name>
</gene>
<protein>
    <recommendedName>
        <fullName evidence="4">AAA+ ATPase domain-containing protein</fullName>
    </recommendedName>
</protein>
<accession>A0A1L8MN36</accession>
<comment type="function">
    <text evidence="3">Part of a stress-induced multi-chaperone system, it is involved in the recovery of the cell from heat-induced damage, in cooperation with DnaK, DnaJ and GrpE. Acts before DnaK, in the processing of protein aggregates. Protein binding stimulates the ATPase activity; ATP hydrolysis unfolds the denatured protein aggregates, which probably helps expose new hydrophobic binding sites on the surface of ClpB-bound aggregates, contributing to the solubilization and refolding of denatured protein aggregates by DnaK.</text>
</comment>
<dbReference type="AlphaFoldDB" id="A0A1L8MN36"/>
<organism evidence="5 6">
    <name type="scientific">Streptococcus bovimastitidis</name>
    <dbReference type="NCBI Taxonomy" id="1856638"/>
    <lineage>
        <taxon>Bacteria</taxon>
        <taxon>Bacillati</taxon>
        <taxon>Bacillota</taxon>
        <taxon>Bacilli</taxon>
        <taxon>Lactobacillales</taxon>
        <taxon>Streptococcaceae</taxon>
        <taxon>Streptococcus</taxon>
    </lineage>
</organism>
<dbReference type="PANTHER" id="PTHR11638">
    <property type="entry name" value="ATP-DEPENDENT CLP PROTEASE"/>
    <property type="match status" value="1"/>
</dbReference>
<dbReference type="InterPro" id="IPR001270">
    <property type="entry name" value="ClpA/B"/>
</dbReference>
<dbReference type="GO" id="GO:0034605">
    <property type="term" value="P:cellular response to heat"/>
    <property type="evidence" value="ECO:0007669"/>
    <property type="project" value="TreeGrafter"/>
</dbReference>
<dbReference type="InterPro" id="IPR003959">
    <property type="entry name" value="ATPase_AAA_core"/>
</dbReference>
<dbReference type="InterPro" id="IPR003593">
    <property type="entry name" value="AAA+_ATPase"/>
</dbReference>
<dbReference type="Proteomes" id="UP000182015">
    <property type="component" value="Unassembled WGS sequence"/>
</dbReference>
<dbReference type="RefSeq" id="WP_071792845.1">
    <property type="nucleotide sequence ID" value="NZ_LZDD01000001.1"/>
</dbReference>
<dbReference type="SMART" id="SM00382">
    <property type="entry name" value="AAA"/>
    <property type="match status" value="1"/>
</dbReference>
<name>A0A1L8MN36_9STRE</name>
<dbReference type="GO" id="GO:0005524">
    <property type="term" value="F:ATP binding"/>
    <property type="evidence" value="ECO:0007669"/>
    <property type="project" value="UniProtKB-KW"/>
</dbReference>